<gene>
    <name evidence="1" type="ORF">AJAP_38090</name>
</gene>
<name>A0A075VBZ7_9PSEU</name>
<evidence type="ECO:0000313" key="1">
    <source>
        <dbReference type="EMBL" id="AIG80405.1"/>
    </source>
</evidence>
<accession>A0A075VBZ7</accession>
<dbReference type="eggNOG" id="ENOG502Z95Q">
    <property type="taxonomic scope" value="Bacteria"/>
</dbReference>
<reference evidence="1 2" key="1">
    <citation type="journal article" date="2014" name="J. Biotechnol.">
        <title>Complete genome sequence of the actinobacterium Amycolatopsis japonica MG417-CF17(T) (=DSM 44213T) producing (S,S)-N,N'-ethylenediaminedisuccinic acid.</title>
        <authorList>
            <person name="Stegmann E."/>
            <person name="Albersmeier A."/>
            <person name="Spohn M."/>
            <person name="Gert H."/>
            <person name="Weber T."/>
            <person name="Wohlleben W."/>
            <person name="Kalinowski J."/>
            <person name="Ruckert C."/>
        </authorList>
    </citation>
    <scope>NUCLEOTIDE SEQUENCE [LARGE SCALE GENOMIC DNA]</scope>
    <source>
        <strain evidence="2">MG417-CF17 (DSM 44213)</strain>
    </source>
</reference>
<protein>
    <submittedName>
        <fullName evidence="1">Uncharacterized protein</fullName>
    </submittedName>
</protein>
<proteinExistence type="predicted"/>
<dbReference type="KEGG" id="aja:AJAP_38090"/>
<dbReference type="Proteomes" id="UP000028492">
    <property type="component" value="Chromosome"/>
</dbReference>
<dbReference type="RefSeq" id="WP_038520398.1">
    <property type="nucleotide sequence ID" value="NZ_CP008953.1"/>
</dbReference>
<dbReference type="HOGENOM" id="CLU_085959_0_0_11"/>
<evidence type="ECO:0000313" key="2">
    <source>
        <dbReference type="Proteomes" id="UP000028492"/>
    </source>
</evidence>
<organism evidence="1 2">
    <name type="scientific">Amycolatopsis japonica</name>
    <dbReference type="NCBI Taxonomy" id="208439"/>
    <lineage>
        <taxon>Bacteria</taxon>
        <taxon>Bacillati</taxon>
        <taxon>Actinomycetota</taxon>
        <taxon>Actinomycetes</taxon>
        <taxon>Pseudonocardiales</taxon>
        <taxon>Pseudonocardiaceae</taxon>
        <taxon>Amycolatopsis</taxon>
        <taxon>Amycolatopsis japonica group</taxon>
    </lineage>
</organism>
<sequence length="284" mass="32308">MTQLPMFGQPPDTPTAKPAGDQAVTLQVLITVKAAPNPSEKYGETVCVAGLSLDHDRPGWIRLYPINFRELGPDASFAKYDVVTVEAVPARQDSRQESWRPRMPTLKVGKHLTKWSHRRPWIDPAISEHTTMCRLVRGATMSTQSLALIRPKRITALRITRHQGWSKAQQAKIDSYVGQLDLFENEDRTPLRAPRFAGTYHYECEERDCNGHKQGFIDWEFVAFQIRNLRGMNDADAAQLLEQRFLREVCGPDREVAFYVGNVAAHPRTFSVLGVYWPPRSVPR</sequence>
<dbReference type="STRING" id="208439.AJAP_38090"/>
<keyword evidence="2" id="KW-1185">Reference proteome</keyword>
<dbReference type="AlphaFoldDB" id="A0A075VBZ7"/>
<dbReference type="EMBL" id="CP008953">
    <property type="protein sequence ID" value="AIG80405.1"/>
    <property type="molecule type" value="Genomic_DNA"/>
</dbReference>